<keyword evidence="1" id="KW-0548">Nucleotidyltransferase</keyword>
<proteinExistence type="predicted"/>
<accession>A0A225WP24</accession>
<dbReference type="EMBL" id="NBNE01000564">
    <property type="protein sequence ID" value="OWZ18610.1"/>
    <property type="molecule type" value="Genomic_DNA"/>
</dbReference>
<dbReference type="OrthoDB" id="109021at2759"/>
<protein>
    <submittedName>
        <fullName evidence="1">Reverse transcriptase</fullName>
    </submittedName>
</protein>
<dbReference type="GO" id="GO:0003964">
    <property type="term" value="F:RNA-directed DNA polymerase activity"/>
    <property type="evidence" value="ECO:0007669"/>
    <property type="project" value="UniProtKB-KW"/>
</dbReference>
<sequence length="117" mass="12762">MFLDFDSMERCLVLDLDQKYELILAPRAMERLEIETLGATLFSPGGALVSIVLRATAPRDCSEQLYALVNGVTGEVDGNISLYTLPSCNDLLELDEMSLTDFGDGLKAGDLAELVMI</sequence>
<reference evidence="2" key="1">
    <citation type="submission" date="2017-03" db="EMBL/GenBank/DDBJ databases">
        <title>Phytopthora megakarya and P. palmivora, two closely related causual agents of cacao black pod achieved similar genome size and gene model numbers by different mechanisms.</title>
        <authorList>
            <person name="Ali S."/>
            <person name="Shao J."/>
            <person name="Larry D.J."/>
            <person name="Kronmiller B."/>
            <person name="Shen D."/>
            <person name="Strem M.D."/>
            <person name="Melnick R.L."/>
            <person name="Guiltinan M.J."/>
            <person name="Tyler B.M."/>
            <person name="Meinhardt L.W."/>
            <person name="Bailey B.A."/>
        </authorList>
    </citation>
    <scope>NUCLEOTIDE SEQUENCE [LARGE SCALE GENOMIC DNA]</scope>
    <source>
        <strain evidence="2">zdho120</strain>
    </source>
</reference>
<evidence type="ECO:0000313" key="1">
    <source>
        <dbReference type="EMBL" id="OWZ18610.1"/>
    </source>
</evidence>
<keyword evidence="1" id="KW-0808">Transferase</keyword>
<evidence type="ECO:0000313" key="2">
    <source>
        <dbReference type="Proteomes" id="UP000198211"/>
    </source>
</evidence>
<dbReference type="AlphaFoldDB" id="A0A225WP24"/>
<name>A0A225WP24_9STRA</name>
<organism evidence="1 2">
    <name type="scientific">Phytophthora megakarya</name>
    <dbReference type="NCBI Taxonomy" id="4795"/>
    <lineage>
        <taxon>Eukaryota</taxon>
        <taxon>Sar</taxon>
        <taxon>Stramenopiles</taxon>
        <taxon>Oomycota</taxon>
        <taxon>Peronosporomycetes</taxon>
        <taxon>Peronosporales</taxon>
        <taxon>Peronosporaceae</taxon>
        <taxon>Phytophthora</taxon>
    </lineage>
</organism>
<keyword evidence="1" id="KW-0695">RNA-directed DNA polymerase</keyword>
<keyword evidence="2" id="KW-1185">Reference proteome</keyword>
<gene>
    <name evidence="1" type="ORF">PHMEG_0007275</name>
</gene>
<dbReference type="Proteomes" id="UP000198211">
    <property type="component" value="Unassembled WGS sequence"/>
</dbReference>
<comment type="caution">
    <text evidence="1">The sequence shown here is derived from an EMBL/GenBank/DDBJ whole genome shotgun (WGS) entry which is preliminary data.</text>
</comment>